<reference evidence="2" key="1">
    <citation type="journal article" date="2021" name="Front. Microbiol.">
        <title>Comprehensive Comparative Genomics and Phenotyping of Methylobacterium Species.</title>
        <authorList>
            <person name="Alessa O."/>
            <person name="Ogura Y."/>
            <person name="Fujitani Y."/>
            <person name="Takami H."/>
            <person name="Hayashi T."/>
            <person name="Sahin N."/>
            <person name="Tani A."/>
        </authorList>
    </citation>
    <scope>NUCLEOTIDE SEQUENCE</scope>
    <source>
        <strain evidence="2">DSM 19015</strain>
    </source>
</reference>
<dbReference type="Proteomes" id="UP001055125">
    <property type="component" value="Unassembled WGS sequence"/>
</dbReference>
<gene>
    <name evidence="2" type="ORF">OCOJLMKI_5049</name>
</gene>
<sequence length="57" mass="6160">MSSPLVLRPLAPALWGRANRCPGRRERASDAGTALPPKARPVGHRTDTLSARQQVTD</sequence>
<proteinExistence type="predicted"/>
<accession>A0ABQ4S5H0</accession>
<protein>
    <submittedName>
        <fullName evidence="2">Uncharacterized protein</fullName>
    </submittedName>
</protein>
<feature type="region of interest" description="Disordered" evidence="1">
    <location>
        <begin position="21"/>
        <end position="57"/>
    </location>
</feature>
<organism evidence="2 3">
    <name type="scientific">Methylobacterium iners</name>
    <dbReference type="NCBI Taxonomy" id="418707"/>
    <lineage>
        <taxon>Bacteria</taxon>
        <taxon>Pseudomonadati</taxon>
        <taxon>Pseudomonadota</taxon>
        <taxon>Alphaproteobacteria</taxon>
        <taxon>Hyphomicrobiales</taxon>
        <taxon>Methylobacteriaceae</taxon>
        <taxon>Methylobacterium</taxon>
    </lineage>
</organism>
<comment type="caution">
    <text evidence="2">The sequence shown here is derived from an EMBL/GenBank/DDBJ whole genome shotgun (WGS) entry which is preliminary data.</text>
</comment>
<feature type="compositionally biased region" description="Polar residues" evidence="1">
    <location>
        <begin position="48"/>
        <end position="57"/>
    </location>
</feature>
<reference evidence="2" key="2">
    <citation type="submission" date="2021-08" db="EMBL/GenBank/DDBJ databases">
        <authorList>
            <person name="Tani A."/>
            <person name="Ola A."/>
            <person name="Ogura Y."/>
            <person name="Katsura K."/>
            <person name="Hayashi T."/>
        </authorList>
    </citation>
    <scope>NUCLEOTIDE SEQUENCE</scope>
    <source>
        <strain evidence="2">DSM 19015</strain>
    </source>
</reference>
<evidence type="ECO:0000313" key="3">
    <source>
        <dbReference type="Proteomes" id="UP001055125"/>
    </source>
</evidence>
<evidence type="ECO:0000256" key="1">
    <source>
        <dbReference type="SAM" id="MobiDB-lite"/>
    </source>
</evidence>
<dbReference type="EMBL" id="BPQP01000113">
    <property type="protein sequence ID" value="GJD97810.1"/>
    <property type="molecule type" value="Genomic_DNA"/>
</dbReference>
<evidence type="ECO:0000313" key="2">
    <source>
        <dbReference type="EMBL" id="GJD97810.1"/>
    </source>
</evidence>
<name>A0ABQ4S5H0_9HYPH</name>
<keyword evidence="3" id="KW-1185">Reference proteome</keyword>